<keyword evidence="12" id="KW-1185">Reference proteome</keyword>
<dbReference type="Pfam" id="PF25079">
    <property type="entry name" value="COB_C"/>
    <property type="match status" value="1"/>
</dbReference>
<dbReference type="Proteomes" id="UP001345219">
    <property type="component" value="Chromosome 8"/>
</dbReference>
<dbReference type="Pfam" id="PF04833">
    <property type="entry name" value="COBRA"/>
    <property type="match status" value="1"/>
</dbReference>
<evidence type="ECO:0000259" key="10">
    <source>
        <dbReference type="Pfam" id="PF25079"/>
    </source>
</evidence>
<dbReference type="InterPro" id="IPR056900">
    <property type="entry name" value="COB_C"/>
</dbReference>
<evidence type="ECO:0000313" key="11">
    <source>
        <dbReference type="EMBL" id="KAK4755058.1"/>
    </source>
</evidence>
<evidence type="ECO:0000256" key="4">
    <source>
        <dbReference type="ARBA" id="ARBA00022622"/>
    </source>
</evidence>
<evidence type="ECO:0000256" key="6">
    <source>
        <dbReference type="ARBA" id="ARBA00023136"/>
    </source>
</evidence>
<protein>
    <recommendedName>
        <fullName evidence="10">COBRA C-terminal domain-containing protein</fullName>
    </recommendedName>
</protein>
<keyword evidence="3" id="KW-1003">Cell membrane</keyword>
<comment type="similarity">
    <text evidence="2">Belongs to the COBRA family.</text>
</comment>
<proteinExistence type="inferred from homology"/>
<dbReference type="GO" id="GO:0098552">
    <property type="term" value="C:side of membrane"/>
    <property type="evidence" value="ECO:0007669"/>
    <property type="project" value="UniProtKB-KW"/>
</dbReference>
<organism evidence="11 12">
    <name type="scientific">Trapa incisa</name>
    <dbReference type="NCBI Taxonomy" id="236973"/>
    <lineage>
        <taxon>Eukaryota</taxon>
        <taxon>Viridiplantae</taxon>
        <taxon>Streptophyta</taxon>
        <taxon>Embryophyta</taxon>
        <taxon>Tracheophyta</taxon>
        <taxon>Spermatophyta</taxon>
        <taxon>Magnoliopsida</taxon>
        <taxon>eudicotyledons</taxon>
        <taxon>Gunneridae</taxon>
        <taxon>Pentapetalae</taxon>
        <taxon>rosids</taxon>
        <taxon>malvids</taxon>
        <taxon>Myrtales</taxon>
        <taxon>Lythraceae</taxon>
        <taxon>Trapa</taxon>
    </lineage>
</organism>
<reference evidence="11 12" key="1">
    <citation type="journal article" date="2023" name="Hortic Res">
        <title>Pangenome of water caltrop reveals structural variations and asymmetric subgenome divergence after allopolyploidization.</title>
        <authorList>
            <person name="Zhang X."/>
            <person name="Chen Y."/>
            <person name="Wang L."/>
            <person name="Yuan Y."/>
            <person name="Fang M."/>
            <person name="Shi L."/>
            <person name="Lu R."/>
            <person name="Comes H.P."/>
            <person name="Ma Y."/>
            <person name="Chen Y."/>
            <person name="Huang G."/>
            <person name="Zhou Y."/>
            <person name="Zheng Z."/>
            <person name="Qiu Y."/>
        </authorList>
    </citation>
    <scope>NUCLEOTIDE SEQUENCE [LARGE SCALE GENOMIC DNA]</scope>
    <source>
        <tissue evidence="11">Roots</tissue>
    </source>
</reference>
<evidence type="ECO:0000313" key="12">
    <source>
        <dbReference type="Proteomes" id="UP001345219"/>
    </source>
</evidence>
<name>A0AAN7PWS8_9MYRT</name>
<keyword evidence="4" id="KW-0336">GPI-anchor</keyword>
<evidence type="ECO:0000256" key="1">
    <source>
        <dbReference type="ARBA" id="ARBA00004609"/>
    </source>
</evidence>
<sequence>MNTDRRPLTLFMLFITFIPQALAQKHGNVPAAPPPSELSCNGVFISYVFNTRTKEYPRLRNATAQSWAFNSTVTVTNTGTVEVRAWKVFVGFQHKEILVSASGAVLDGTEDFPADVRNGTYLAGYPQTDLKTSIDTAGDLNQIQALIQLMGTQFGVKPPGVPMPKTIKLVIDGFKCPAPTSRSHLNIPFAFFFQRDPKHKVKRVKTKMMPRKSGDLSFTYDIIQAYESKYLAQVTLENGNPLGRLDQWNLTWEWMRGEFIYTMRGAYTHKMGAGDCILGKAAQFYQGLDFSQVMNCQKKPVIAYLPLERANDTKTGKLPYCCRNGTLLQTIMDPSQSKSIFQLEVFKLPPDMNRTALYPPERWKIIGILNPDYNCGAPIRVEPTEFPDPSGLPATTSAIATWQVVCNITKHTKTSSHCCVSFSAYYNSSVVPCNTCACGCSDDNVDATRNKNAPAMLLPSGAILVPFKNRTMKAVAWAKIKHFHVPRPLPCGDNCGVSVNCHLLSDYRNGWSVRITLFNWEKVNFANWFAAFQMKRSGRGFEKAYSFNGTLFKNLNHTIFLQGVPGMNYLVGEMNGTNPRVNPPVPGKQQSVDILHEETHARAQHR</sequence>
<dbReference type="GO" id="GO:0005886">
    <property type="term" value="C:plasma membrane"/>
    <property type="evidence" value="ECO:0007669"/>
    <property type="project" value="UniProtKB-SubCell"/>
</dbReference>
<feature type="chain" id="PRO_5042960403" description="COBRA C-terminal domain-containing protein" evidence="9">
    <location>
        <begin position="24"/>
        <end position="606"/>
    </location>
</feature>
<gene>
    <name evidence="11" type="ORF">SAY87_008815</name>
</gene>
<comment type="caution">
    <text evidence="11">The sequence shown here is derived from an EMBL/GenBank/DDBJ whole genome shotgun (WGS) entry which is preliminary data.</text>
</comment>
<dbReference type="EMBL" id="JAXIOK010000014">
    <property type="protein sequence ID" value="KAK4755058.1"/>
    <property type="molecule type" value="Genomic_DNA"/>
</dbReference>
<evidence type="ECO:0000256" key="7">
    <source>
        <dbReference type="ARBA" id="ARBA00023180"/>
    </source>
</evidence>
<evidence type="ECO:0000256" key="3">
    <source>
        <dbReference type="ARBA" id="ARBA00022475"/>
    </source>
</evidence>
<evidence type="ECO:0000256" key="5">
    <source>
        <dbReference type="ARBA" id="ARBA00022729"/>
    </source>
</evidence>
<evidence type="ECO:0000256" key="8">
    <source>
        <dbReference type="ARBA" id="ARBA00023288"/>
    </source>
</evidence>
<feature type="signal peptide" evidence="9">
    <location>
        <begin position="1"/>
        <end position="23"/>
    </location>
</feature>
<dbReference type="InterPro" id="IPR006918">
    <property type="entry name" value="COBRA_pln"/>
</dbReference>
<dbReference type="AlphaFoldDB" id="A0AAN7PWS8"/>
<dbReference type="PANTHER" id="PTHR31052">
    <property type="entry name" value="COBRA-LIKE PROTEIN 7"/>
    <property type="match status" value="1"/>
</dbReference>
<evidence type="ECO:0000256" key="2">
    <source>
        <dbReference type="ARBA" id="ARBA00005507"/>
    </source>
</evidence>
<dbReference type="PANTHER" id="PTHR31052:SF12">
    <property type="entry name" value="COBRA-LIKE PROTEIN 7"/>
    <property type="match status" value="1"/>
</dbReference>
<keyword evidence="6" id="KW-0472">Membrane</keyword>
<keyword evidence="8" id="KW-0449">Lipoprotein</keyword>
<evidence type="ECO:0000256" key="9">
    <source>
        <dbReference type="SAM" id="SignalP"/>
    </source>
</evidence>
<accession>A0AAN7PWS8</accession>
<dbReference type="GO" id="GO:0010215">
    <property type="term" value="P:cellulose microfibril organization"/>
    <property type="evidence" value="ECO:0007669"/>
    <property type="project" value="InterPro"/>
</dbReference>
<feature type="domain" description="COBRA C-terminal" evidence="10">
    <location>
        <begin position="417"/>
        <end position="598"/>
    </location>
</feature>
<keyword evidence="5 9" id="KW-0732">Signal</keyword>
<keyword evidence="7" id="KW-0325">Glycoprotein</keyword>
<comment type="subcellular location">
    <subcellularLocation>
        <location evidence="1">Cell membrane</location>
        <topology evidence="1">Lipid-anchor</topology>
        <topology evidence="1">GPI-anchor</topology>
    </subcellularLocation>
</comment>